<dbReference type="AlphaFoldDB" id="A0A174HKY0"/>
<evidence type="ECO:0000313" key="1">
    <source>
        <dbReference type="EMBL" id="CUO74106.1"/>
    </source>
</evidence>
<evidence type="ECO:0000313" key="2">
    <source>
        <dbReference type="Proteomes" id="UP000095645"/>
    </source>
</evidence>
<name>A0A174HKY0_9FIRM</name>
<reference evidence="1 2" key="1">
    <citation type="submission" date="2015-09" db="EMBL/GenBank/DDBJ databases">
        <authorList>
            <consortium name="Pathogen Informatics"/>
        </authorList>
    </citation>
    <scope>NUCLEOTIDE SEQUENCE [LARGE SCALE GENOMIC DNA]</scope>
    <source>
        <strain evidence="1 2">2789STDY5834861</strain>
    </source>
</reference>
<protein>
    <submittedName>
        <fullName evidence="1">Uncharacterized protein</fullName>
    </submittedName>
</protein>
<dbReference type="EMBL" id="CYZP01000070">
    <property type="protein sequence ID" value="CUO74106.1"/>
    <property type="molecule type" value="Genomic_DNA"/>
</dbReference>
<accession>A0A174HKY0</accession>
<dbReference type="Proteomes" id="UP000095645">
    <property type="component" value="Unassembled WGS sequence"/>
</dbReference>
<proteinExistence type="predicted"/>
<organism evidence="1 2">
    <name type="scientific">Blautia obeum</name>
    <dbReference type="NCBI Taxonomy" id="40520"/>
    <lineage>
        <taxon>Bacteria</taxon>
        <taxon>Bacillati</taxon>
        <taxon>Bacillota</taxon>
        <taxon>Clostridia</taxon>
        <taxon>Lachnospirales</taxon>
        <taxon>Lachnospiraceae</taxon>
        <taxon>Blautia</taxon>
    </lineage>
</organism>
<sequence>MKNNSPIDLKNQLLSVISQMQSVSHLFVETGKDFSRKRKNFFLRYHSVSLIYGREYHSERMVRFLGFFSGYGFGSRLLPATSEIVA</sequence>
<gene>
    <name evidence="1" type="ORF">ERS852476_03785</name>
</gene>